<dbReference type="InterPro" id="IPR022911">
    <property type="entry name" value="Phe_tRNA_ligase_alpha1_bac"/>
</dbReference>
<dbReference type="EC" id="6.1.1.20" evidence="13"/>
<dbReference type="SUPFAM" id="SSF46589">
    <property type="entry name" value="tRNA-binding arm"/>
    <property type="match status" value="1"/>
</dbReference>
<keyword evidence="6 13" id="KW-0479">Metal-binding</keyword>
<dbReference type="Gene3D" id="3.30.930.10">
    <property type="entry name" value="Bira Bifunctional Protein, Domain 2"/>
    <property type="match status" value="1"/>
</dbReference>
<evidence type="ECO:0000259" key="15">
    <source>
        <dbReference type="PROSITE" id="PS50862"/>
    </source>
</evidence>
<name>A0ABS1GJN3_9AQUI</name>
<dbReference type="SUPFAM" id="SSF55681">
    <property type="entry name" value="Class II aaRS and biotin synthetases"/>
    <property type="match status" value="1"/>
</dbReference>
<evidence type="ECO:0000256" key="3">
    <source>
        <dbReference type="ARBA" id="ARBA00011209"/>
    </source>
</evidence>
<dbReference type="Pfam" id="PF02912">
    <property type="entry name" value="Phe_tRNA-synt_N"/>
    <property type="match status" value="1"/>
</dbReference>
<keyword evidence="9 13" id="KW-0460">Magnesium</keyword>
<evidence type="ECO:0000256" key="9">
    <source>
        <dbReference type="ARBA" id="ARBA00022842"/>
    </source>
</evidence>
<keyword evidence="11 13" id="KW-0030">Aminoacyl-tRNA synthetase</keyword>
<dbReference type="InterPro" id="IPR004529">
    <property type="entry name" value="Phe-tRNA-synth_IIc_asu"/>
</dbReference>
<evidence type="ECO:0000256" key="14">
    <source>
        <dbReference type="SAM" id="Coils"/>
    </source>
</evidence>
<dbReference type="InterPro" id="IPR006195">
    <property type="entry name" value="aa-tRNA-synth_II"/>
</dbReference>
<dbReference type="CDD" id="cd00496">
    <property type="entry name" value="PheRS_alpha_core"/>
    <property type="match status" value="1"/>
</dbReference>
<organism evidence="16 17">
    <name type="scientific">Persephonella atlantica</name>
    <dbReference type="NCBI Taxonomy" id="2699429"/>
    <lineage>
        <taxon>Bacteria</taxon>
        <taxon>Pseudomonadati</taxon>
        <taxon>Aquificota</taxon>
        <taxon>Aquificia</taxon>
        <taxon>Aquificales</taxon>
        <taxon>Hydrogenothermaceae</taxon>
        <taxon>Persephonella</taxon>
    </lineage>
</organism>
<keyword evidence="14" id="KW-0175">Coiled coil</keyword>
<evidence type="ECO:0000313" key="16">
    <source>
        <dbReference type="EMBL" id="MBK3333139.1"/>
    </source>
</evidence>
<dbReference type="Pfam" id="PF01409">
    <property type="entry name" value="tRNA-synt_2d"/>
    <property type="match status" value="1"/>
</dbReference>
<dbReference type="HAMAP" id="MF_00281">
    <property type="entry name" value="Phe_tRNA_synth_alpha1"/>
    <property type="match status" value="1"/>
</dbReference>
<keyword evidence="7 13" id="KW-0547">Nucleotide-binding</keyword>
<dbReference type="InterPro" id="IPR002319">
    <property type="entry name" value="Phenylalanyl-tRNA_Synthase"/>
</dbReference>
<dbReference type="PANTHER" id="PTHR11538">
    <property type="entry name" value="PHENYLALANYL-TRNA SYNTHETASE"/>
    <property type="match status" value="1"/>
</dbReference>
<keyword evidence="8 13" id="KW-0067">ATP-binding</keyword>
<gene>
    <name evidence="13 16" type="primary">pheS</name>
    <name evidence="16" type="ORF">GWK41_08655</name>
</gene>
<evidence type="ECO:0000256" key="5">
    <source>
        <dbReference type="ARBA" id="ARBA00022598"/>
    </source>
</evidence>
<dbReference type="InterPro" id="IPR004188">
    <property type="entry name" value="Phe-tRNA_ligase_II_N"/>
</dbReference>
<dbReference type="PROSITE" id="PS50862">
    <property type="entry name" value="AA_TRNA_LIGASE_II"/>
    <property type="match status" value="1"/>
</dbReference>
<accession>A0ABS1GJN3</accession>
<dbReference type="EMBL" id="JAACYA010000002">
    <property type="protein sequence ID" value="MBK3333139.1"/>
    <property type="molecule type" value="Genomic_DNA"/>
</dbReference>
<comment type="catalytic activity">
    <reaction evidence="12 13">
        <text>tRNA(Phe) + L-phenylalanine + ATP = L-phenylalanyl-tRNA(Phe) + AMP + diphosphate + H(+)</text>
        <dbReference type="Rhea" id="RHEA:19413"/>
        <dbReference type="Rhea" id="RHEA-COMP:9668"/>
        <dbReference type="Rhea" id="RHEA-COMP:9699"/>
        <dbReference type="ChEBI" id="CHEBI:15378"/>
        <dbReference type="ChEBI" id="CHEBI:30616"/>
        <dbReference type="ChEBI" id="CHEBI:33019"/>
        <dbReference type="ChEBI" id="CHEBI:58095"/>
        <dbReference type="ChEBI" id="CHEBI:78442"/>
        <dbReference type="ChEBI" id="CHEBI:78531"/>
        <dbReference type="ChEBI" id="CHEBI:456215"/>
        <dbReference type="EC" id="6.1.1.20"/>
    </reaction>
</comment>
<comment type="caution">
    <text evidence="16">The sequence shown here is derived from an EMBL/GenBank/DDBJ whole genome shotgun (WGS) entry which is preliminary data.</text>
</comment>
<feature type="coiled-coil region" evidence="14">
    <location>
        <begin position="56"/>
        <end position="90"/>
    </location>
</feature>
<keyword evidence="4 13" id="KW-0963">Cytoplasm</keyword>
<evidence type="ECO:0000256" key="13">
    <source>
        <dbReference type="HAMAP-Rule" id="MF_00281"/>
    </source>
</evidence>
<protein>
    <recommendedName>
        <fullName evidence="13">Phenylalanine--tRNA ligase alpha subunit</fullName>
        <ecNumber evidence="13">6.1.1.20</ecNumber>
    </recommendedName>
    <alternativeName>
        <fullName evidence="13">Phenylalanyl-tRNA synthetase alpha subunit</fullName>
        <shortName evidence="13">PheRS</shortName>
    </alternativeName>
</protein>
<dbReference type="NCBIfam" id="TIGR00468">
    <property type="entry name" value="pheS"/>
    <property type="match status" value="1"/>
</dbReference>
<evidence type="ECO:0000313" key="17">
    <source>
        <dbReference type="Proteomes" id="UP000772812"/>
    </source>
</evidence>
<evidence type="ECO:0000256" key="1">
    <source>
        <dbReference type="ARBA" id="ARBA00004496"/>
    </source>
</evidence>
<evidence type="ECO:0000256" key="11">
    <source>
        <dbReference type="ARBA" id="ARBA00023146"/>
    </source>
</evidence>
<keyword evidence="17" id="KW-1185">Reference proteome</keyword>
<comment type="subunit">
    <text evidence="3 13">Tetramer of two alpha and two beta subunits.</text>
</comment>
<dbReference type="PANTHER" id="PTHR11538:SF41">
    <property type="entry name" value="PHENYLALANINE--TRNA LIGASE, MITOCHONDRIAL"/>
    <property type="match status" value="1"/>
</dbReference>
<dbReference type="RefSeq" id="WP_200674564.1">
    <property type="nucleotide sequence ID" value="NZ_JAACYA010000002.1"/>
</dbReference>
<reference evidence="16 17" key="1">
    <citation type="journal article" date="2021" name="Syst. Appl. Microbiol.">
        <title>Persephonella atlantica sp. nov.: How to adapt to physico-chemical gradients in high temperature hydrothermal habitats.</title>
        <authorList>
            <person name="Francois D.X."/>
            <person name="Godfroy A."/>
            <person name="Mathien C."/>
            <person name="Aube J."/>
            <person name="Cathalot C."/>
            <person name="Lesongeur F."/>
            <person name="L'Haridon S."/>
            <person name="Philippon X."/>
            <person name="Roussel E.G."/>
        </authorList>
    </citation>
    <scope>NUCLEOTIDE SEQUENCE [LARGE SCALE GENOMIC DNA]</scope>
    <source>
        <strain evidence="16 17">MO1340</strain>
    </source>
</reference>
<evidence type="ECO:0000256" key="10">
    <source>
        <dbReference type="ARBA" id="ARBA00022917"/>
    </source>
</evidence>
<evidence type="ECO:0000256" key="12">
    <source>
        <dbReference type="ARBA" id="ARBA00049255"/>
    </source>
</evidence>
<evidence type="ECO:0000256" key="2">
    <source>
        <dbReference type="ARBA" id="ARBA00010207"/>
    </source>
</evidence>
<evidence type="ECO:0000256" key="6">
    <source>
        <dbReference type="ARBA" id="ARBA00022723"/>
    </source>
</evidence>
<sequence length="344" mass="39032">MGLKQEVESLEKEAAELIKNAESLEELGRIRVEFLGKKGKLKNVLKTLGKLSPEERKEIGQVANRIKEEIENLLREREQILKEKALEEELKKDRIDISLPPSWVEVGSAHPVVSTLIEISQIFISMGFSVAEGPEVEKEEYNFDMLNIPKDHPARDMQDTFFLNNGMVLRTHTSPVQIRTMLKHKPPIAVIAPGRVYRKDADPTHSPMFHQIEGLLVDENVTFRDLKGTLKIFLEGIFGKEIGIRFRPSYFPFTEPSAEVDISCTVCGGSGCRVCKGTGWLEILGCGMVDPNVFEAVGIDPEKYTGFAFGLGIERIAMLRYRINDIRLLFENDMRFNHQFKGIR</sequence>
<dbReference type="Proteomes" id="UP000772812">
    <property type="component" value="Unassembled WGS sequence"/>
</dbReference>
<comment type="similarity">
    <text evidence="2 13">Belongs to the class-II aminoacyl-tRNA synthetase family. Phe-tRNA synthetase alpha subunit type 1 subfamily.</text>
</comment>
<comment type="cofactor">
    <cofactor evidence="13">
        <name>Mg(2+)</name>
        <dbReference type="ChEBI" id="CHEBI:18420"/>
    </cofactor>
    <text evidence="13">Binds 2 magnesium ions per tetramer.</text>
</comment>
<dbReference type="InterPro" id="IPR010978">
    <property type="entry name" value="tRNA-bd_arm"/>
</dbReference>
<proteinExistence type="inferred from homology"/>
<comment type="subcellular location">
    <subcellularLocation>
        <location evidence="1 13">Cytoplasm</location>
    </subcellularLocation>
</comment>
<evidence type="ECO:0000256" key="8">
    <source>
        <dbReference type="ARBA" id="ARBA00022840"/>
    </source>
</evidence>
<dbReference type="InterPro" id="IPR045864">
    <property type="entry name" value="aa-tRNA-synth_II/BPL/LPL"/>
</dbReference>
<feature type="binding site" evidence="13">
    <location>
        <position position="255"/>
    </location>
    <ligand>
        <name>Mg(2+)</name>
        <dbReference type="ChEBI" id="CHEBI:18420"/>
        <note>shared with beta subunit</note>
    </ligand>
</feature>
<evidence type="ECO:0000256" key="7">
    <source>
        <dbReference type="ARBA" id="ARBA00022741"/>
    </source>
</evidence>
<keyword evidence="10 13" id="KW-0648">Protein biosynthesis</keyword>
<feature type="domain" description="Aminoacyl-transfer RNA synthetases class-II family profile" evidence="15">
    <location>
        <begin position="119"/>
        <end position="331"/>
    </location>
</feature>
<evidence type="ECO:0000256" key="4">
    <source>
        <dbReference type="ARBA" id="ARBA00022490"/>
    </source>
</evidence>
<dbReference type="GO" id="GO:0004826">
    <property type="term" value="F:phenylalanine-tRNA ligase activity"/>
    <property type="evidence" value="ECO:0007669"/>
    <property type="project" value="UniProtKB-EC"/>
</dbReference>
<keyword evidence="5 13" id="KW-0436">Ligase</keyword>